<dbReference type="SFLD" id="SFLDS00003">
    <property type="entry name" value="Haloacid_Dehalogenase"/>
    <property type="match status" value="1"/>
</dbReference>
<dbReference type="SFLD" id="SFLDG01129">
    <property type="entry name" value="C1.5:_HAD__Beta-PGM__Phosphata"/>
    <property type="match status" value="1"/>
</dbReference>
<comment type="cofactor">
    <cofactor evidence="1">
        <name>Mg(2+)</name>
        <dbReference type="ChEBI" id="CHEBI:18420"/>
    </cofactor>
</comment>
<dbReference type="InterPro" id="IPR006439">
    <property type="entry name" value="HAD-SF_hydro_IA"/>
</dbReference>
<comment type="caution">
    <text evidence="6">The sequence shown here is derived from an EMBL/GenBank/DDBJ whole genome shotgun (WGS) entry which is preliminary data.</text>
</comment>
<keyword evidence="6" id="KW-0378">Hydrolase</keyword>
<organism evidence="6 7">
    <name type="scientific">Microtetraspora glauca</name>
    <dbReference type="NCBI Taxonomy" id="1996"/>
    <lineage>
        <taxon>Bacteria</taxon>
        <taxon>Bacillati</taxon>
        <taxon>Actinomycetota</taxon>
        <taxon>Actinomycetes</taxon>
        <taxon>Streptosporangiales</taxon>
        <taxon>Streptosporangiaceae</taxon>
        <taxon>Microtetraspora</taxon>
    </lineage>
</organism>
<dbReference type="GO" id="GO:0016787">
    <property type="term" value="F:hydrolase activity"/>
    <property type="evidence" value="ECO:0007669"/>
    <property type="project" value="UniProtKB-KW"/>
</dbReference>
<evidence type="ECO:0000313" key="7">
    <source>
        <dbReference type="Proteomes" id="UP001551675"/>
    </source>
</evidence>
<keyword evidence="7" id="KW-1185">Reference proteome</keyword>
<evidence type="ECO:0000256" key="4">
    <source>
        <dbReference type="ARBA" id="ARBA00022842"/>
    </source>
</evidence>
<reference evidence="6 7" key="1">
    <citation type="submission" date="2024-06" db="EMBL/GenBank/DDBJ databases">
        <title>The Natural Products Discovery Center: Release of the First 8490 Sequenced Strains for Exploring Actinobacteria Biosynthetic Diversity.</title>
        <authorList>
            <person name="Kalkreuter E."/>
            <person name="Kautsar S.A."/>
            <person name="Yang D."/>
            <person name="Bader C.D."/>
            <person name="Teijaro C.N."/>
            <person name="Fluegel L."/>
            <person name="Davis C.M."/>
            <person name="Simpson J.R."/>
            <person name="Lauterbach L."/>
            <person name="Steele A.D."/>
            <person name="Gui C."/>
            <person name="Meng S."/>
            <person name="Li G."/>
            <person name="Viehrig K."/>
            <person name="Ye F."/>
            <person name="Su P."/>
            <person name="Kiefer A.F."/>
            <person name="Nichols A."/>
            <person name="Cepeda A.J."/>
            <person name="Yan W."/>
            <person name="Fan B."/>
            <person name="Jiang Y."/>
            <person name="Adhikari A."/>
            <person name="Zheng C.-J."/>
            <person name="Schuster L."/>
            <person name="Cowan T.M."/>
            <person name="Smanski M.J."/>
            <person name="Chevrette M.G."/>
            <person name="De Carvalho L.P.S."/>
            <person name="Shen B."/>
        </authorList>
    </citation>
    <scope>NUCLEOTIDE SEQUENCE [LARGE SCALE GENOMIC DNA]</scope>
    <source>
        <strain evidence="6 7">NPDC050100</strain>
    </source>
</reference>
<keyword evidence="4" id="KW-0460">Magnesium</keyword>
<dbReference type="InterPro" id="IPR051600">
    <property type="entry name" value="Beta-PGM-like"/>
</dbReference>
<comment type="similarity">
    <text evidence="2">Belongs to the HAD-like hydrolase superfamily. CbbY/CbbZ/Gph/YieH family.</text>
</comment>
<dbReference type="InterPro" id="IPR036412">
    <property type="entry name" value="HAD-like_sf"/>
</dbReference>
<dbReference type="InterPro" id="IPR023198">
    <property type="entry name" value="PGP-like_dom2"/>
</dbReference>
<evidence type="ECO:0000256" key="1">
    <source>
        <dbReference type="ARBA" id="ARBA00001946"/>
    </source>
</evidence>
<proteinExistence type="inferred from homology"/>
<keyword evidence="5" id="KW-0119">Carbohydrate metabolism</keyword>
<accession>A0ABV3GGA0</accession>
<gene>
    <name evidence="6" type="ORF">AB0I59_18685</name>
</gene>
<dbReference type="Pfam" id="PF00702">
    <property type="entry name" value="Hydrolase"/>
    <property type="match status" value="1"/>
</dbReference>
<dbReference type="PANTHER" id="PTHR46193:SF18">
    <property type="entry name" value="HEXITOL PHOSPHATASE B"/>
    <property type="match status" value="1"/>
</dbReference>
<evidence type="ECO:0000256" key="3">
    <source>
        <dbReference type="ARBA" id="ARBA00022723"/>
    </source>
</evidence>
<evidence type="ECO:0000256" key="2">
    <source>
        <dbReference type="ARBA" id="ARBA00006171"/>
    </source>
</evidence>
<name>A0ABV3GGA0_MICGL</name>
<dbReference type="Gene3D" id="1.10.150.240">
    <property type="entry name" value="Putative phosphatase, domain 2"/>
    <property type="match status" value="1"/>
</dbReference>
<dbReference type="InterPro" id="IPR023214">
    <property type="entry name" value="HAD_sf"/>
</dbReference>
<dbReference type="RefSeq" id="WP_228646804.1">
    <property type="nucleotide sequence ID" value="NZ_JBFALK010000009.1"/>
</dbReference>
<dbReference type="EMBL" id="JBFALK010000009">
    <property type="protein sequence ID" value="MEV0970667.1"/>
    <property type="molecule type" value="Genomic_DNA"/>
</dbReference>
<dbReference type="Proteomes" id="UP001551675">
    <property type="component" value="Unassembled WGS sequence"/>
</dbReference>
<protein>
    <submittedName>
        <fullName evidence="6">HAD-IA family hydrolase</fullName>
    </submittedName>
</protein>
<keyword evidence="3" id="KW-0479">Metal-binding</keyword>
<evidence type="ECO:0000256" key="5">
    <source>
        <dbReference type="ARBA" id="ARBA00023277"/>
    </source>
</evidence>
<dbReference type="PANTHER" id="PTHR46193">
    <property type="entry name" value="6-PHOSPHOGLUCONATE PHOSPHATASE"/>
    <property type="match status" value="1"/>
</dbReference>
<dbReference type="NCBIfam" id="TIGR01509">
    <property type="entry name" value="HAD-SF-IA-v3"/>
    <property type="match status" value="1"/>
</dbReference>
<evidence type="ECO:0000313" key="6">
    <source>
        <dbReference type="EMBL" id="MEV0970667.1"/>
    </source>
</evidence>
<dbReference type="Gene3D" id="3.40.50.1000">
    <property type="entry name" value="HAD superfamily/HAD-like"/>
    <property type="match status" value="1"/>
</dbReference>
<dbReference type="SUPFAM" id="SSF56784">
    <property type="entry name" value="HAD-like"/>
    <property type="match status" value="1"/>
</dbReference>
<sequence length="250" mass="26687">MAAIDLTSFNAAILDTDGVVTDTARVHAAAWKHVFDTFLHGRSEPFDIRDDYLRHVDGRPRLDGIRTFLASRGLSLPEDGPPGTASVRSLAEEKDALFTAHLRRHGVAAHPGSVALLRELRRRGVRIAAVSASRHCRRILTSAAVGHLFDQLVDGDDAGRLGLPGRPDPAMFLEAARRLGVPPERTIVVEDTLPGLEAARRGGFGLIVGVDRGGARDTPSGTGTGFAMADLLVSDLDEVSVTGRVPVTAR</sequence>